<reference evidence="1" key="1">
    <citation type="submission" date="2023-10" db="EMBL/GenBank/DDBJ databases">
        <title>Genome assembly of Pristionchus species.</title>
        <authorList>
            <person name="Yoshida K."/>
            <person name="Sommer R.J."/>
        </authorList>
    </citation>
    <scope>NUCLEOTIDE SEQUENCE</scope>
    <source>
        <strain evidence="1">RS5133</strain>
    </source>
</reference>
<name>A0AAV5VR60_9BILA</name>
<dbReference type="AlphaFoldDB" id="A0AAV5VR60"/>
<comment type="caution">
    <text evidence="1">The sequence shown here is derived from an EMBL/GenBank/DDBJ whole genome shotgun (WGS) entry which is preliminary data.</text>
</comment>
<dbReference type="Proteomes" id="UP001432322">
    <property type="component" value="Unassembled WGS sequence"/>
</dbReference>
<protein>
    <submittedName>
        <fullName evidence="1">Uncharacterized protein</fullName>
    </submittedName>
</protein>
<feature type="non-terminal residue" evidence="1">
    <location>
        <position position="1"/>
    </location>
</feature>
<gene>
    <name evidence="1" type="ORF">PFISCL1PPCAC_11772</name>
</gene>
<dbReference type="EMBL" id="BTSY01000003">
    <property type="protein sequence ID" value="GMT20475.1"/>
    <property type="molecule type" value="Genomic_DNA"/>
</dbReference>
<keyword evidence="2" id="KW-1185">Reference proteome</keyword>
<evidence type="ECO:0000313" key="1">
    <source>
        <dbReference type="EMBL" id="GMT20475.1"/>
    </source>
</evidence>
<proteinExistence type="predicted"/>
<organism evidence="1 2">
    <name type="scientific">Pristionchus fissidentatus</name>
    <dbReference type="NCBI Taxonomy" id="1538716"/>
    <lineage>
        <taxon>Eukaryota</taxon>
        <taxon>Metazoa</taxon>
        <taxon>Ecdysozoa</taxon>
        <taxon>Nematoda</taxon>
        <taxon>Chromadorea</taxon>
        <taxon>Rhabditida</taxon>
        <taxon>Rhabditina</taxon>
        <taxon>Diplogasteromorpha</taxon>
        <taxon>Diplogasteroidea</taxon>
        <taxon>Neodiplogasteridae</taxon>
        <taxon>Pristionchus</taxon>
    </lineage>
</organism>
<accession>A0AAV5VR60</accession>
<sequence>YANKSGVNQFPNSDLSHLLELRAVHGTCSNHVMVQKVHQFCTVETPHQGLNPVLFACLEQFEAFGNKFPHFSVLLVFQFGHQRSGAGLCSPCQFSKDGD</sequence>
<evidence type="ECO:0000313" key="2">
    <source>
        <dbReference type="Proteomes" id="UP001432322"/>
    </source>
</evidence>